<proteinExistence type="predicted"/>
<accession>M2T3V4</accession>
<dbReference type="HOGENOM" id="CLU_2812166_0_0_1"/>
<organism evidence="1 2">
    <name type="scientific">Cochliobolus sativus (strain ND90Pr / ATCC 201652)</name>
    <name type="common">Common root rot and spot blotch fungus</name>
    <name type="synonym">Bipolaris sorokiniana</name>
    <dbReference type="NCBI Taxonomy" id="665912"/>
    <lineage>
        <taxon>Eukaryota</taxon>
        <taxon>Fungi</taxon>
        <taxon>Dikarya</taxon>
        <taxon>Ascomycota</taxon>
        <taxon>Pezizomycotina</taxon>
        <taxon>Dothideomycetes</taxon>
        <taxon>Pleosporomycetidae</taxon>
        <taxon>Pleosporales</taxon>
        <taxon>Pleosporineae</taxon>
        <taxon>Pleosporaceae</taxon>
        <taxon>Bipolaris</taxon>
    </lineage>
</organism>
<keyword evidence="2" id="KW-1185">Reference proteome</keyword>
<gene>
    <name evidence="1" type="ORF">COCSADRAFT_206119</name>
</gene>
<dbReference type="EMBL" id="KB445637">
    <property type="protein sequence ID" value="EMD69085.1"/>
    <property type="molecule type" value="Genomic_DNA"/>
</dbReference>
<evidence type="ECO:0000313" key="2">
    <source>
        <dbReference type="Proteomes" id="UP000016934"/>
    </source>
</evidence>
<protein>
    <submittedName>
        <fullName evidence="1">Uncharacterized protein</fullName>
    </submittedName>
</protein>
<dbReference type="AlphaFoldDB" id="M2T3V4"/>
<sequence>MITPHILGCLPCLTTKAASYASPPPSTYTNPREALIPVHCSRRSRKENQRRISPVLKHRPKIAILAP</sequence>
<evidence type="ECO:0000313" key="1">
    <source>
        <dbReference type="EMBL" id="EMD69085.1"/>
    </source>
</evidence>
<dbReference type="RefSeq" id="XP_007694520.1">
    <property type="nucleotide sequence ID" value="XM_007696330.1"/>
</dbReference>
<dbReference type="GeneID" id="19134321"/>
<dbReference type="KEGG" id="bsc:COCSADRAFT_206119"/>
<reference evidence="1 2" key="1">
    <citation type="journal article" date="2012" name="PLoS Pathog.">
        <title>Diverse lifestyles and strategies of plant pathogenesis encoded in the genomes of eighteen Dothideomycetes fungi.</title>
        <authorList>
            <person name="Ohm R.A."/>
            <person name="Feau N."/>
            <person name="Henrissat B."/>
            <person name="Schoch C.L."/>
            <person name="Horwitz B.A."/>
            <person name="Barry K.W."/>
            <person name="Condon B.J."/>
            <person name="Copeland A.C."/>
            <person name="Dhillon B."/>
            <person name="Glaser F."/>
            <person name="Hesse C.N."/>
            <person name="Kosti I."/>
            <person name="LaButti K."/>
            <person name="Lindquist E.A."/>
            <person name="Lucas S."/>
            <person name="Salamov A.A."/>
            <person name="Bradshaw R.E."/>
            <person name="Ciuffetti L."/>
            <person name="Hamelin R.C."/>
            <person name="Kema G.H.J."/>
            <person name="Lawrence C."/>
            <person name="Scott J.A."/>
            <person name="Spatafora J.W."/>
            <person name="Turgeon B.G."/>
            <person name="de Wit P.J.G.M."/>
            <person name="Zhong S."/>
            <person name="Goodwin S.B."/>
            <person name="Grigoriev I.V."/>
        </authorList>
    </citation>
    <scope>NUCLEOTIDE SEQUENCE [LARGE SCALE GENOMIC DNA]</scope>
    <source>
        <strain evidence="2">ND90Pr / ATCC 201652</strain>
    </source>
</reference>
<dbReference type="Proteomes" id="UP000016934">
    <property type="component" value="Unassembled WGS sequence"/>
</dbReference>
<name>M2T3V4_COCSN</name>
<reference evidence="2" key="2">
    <citation type="journal article" date="2013" name="PLoS Genet.">
        <title>Comparative genome structure, secondary metabolite, and effector coding capacity across Cochliobolus pathogens.</title>
        <authorList>
            <person name="Condon B.J."/>
            <person name="Leng Y."/>
            <person name="Wu D."/>
            <person name="Bushley K.E."/>
            <person name="Ohm R.A."/>
            <person name="Otillar R."/>
            <person name="Martin J."/>
            <person name="Schackwitz W."/>
            <person name="Grimwood J."/>
            <person name="MohdZainudin N."/>
            <person name="Xue C."/>
            <person name="Wang R."/>
            <person name="Manning V.A."/>
            <person name="Dhillon B."/>
            <person name="Tu Z.J."/>
            <person name="Steffenson B.J."/>
            <person name="Salamov A."/>
            <person name="Sun H."/>
            <person name="Lowry S."/>
            <person name="LaButti K."/>
            <person name="Han J."/>
            <person name="Copeland A."/>
            <person name="Lindquist E."/>
            <person name="Barry K."/>
            <person name="Schmutz J."/>
            <person name="Baker S.E."/>
            <person name="Ciuffetti L.M."/>
            <person name="Grigoriev I.V."/>
            <person name="Zhong S."/>
            <person name="Turgeon B.G."/>
        </authorList>
    </citation>
    <scope>NUCLEOTIDE SEQUENCE [LARGE SCALE GENOMIC DNA]</scope>
    <source>
        <strain evidence="2">ND90Pr / ATCC 201652</strain>
    </source>
</reference>